<dbReference type="Pfam" id="PF00535">
    <property type="entry name" value="Glycos_transf_2"/>
    <property type="match status" value="1"/>
</dbReference>
<dbReference type="GO" id="GO:0016758">
    <property type="term" value="F:hexosyltransferase activity"/>
    <property type="evidence" value="ECO:0007669"/>
    <property type="project" value="UniProtKB-ARBA"/>
</dbReference>
<feature type="domain" description="Glycosyltransferase 2-like" evidence="1">
    <location>
        <begin position="6"/>
        <end position="152"/>
    </location>
</feature>
<comment type="caution">
    <text evidence="2">The sequence shown here is derived from an EMBL/GenBank/DDBJ whole genome shotgun (WGS) entry which is preliminary data.</text>
</comment>
<dbReference type="InterPro" id="IPR001173">
    <property type="entry name" value="Glyco_trans_2-like"/>
</dbReference>
<dbReference type="PANTHER" id="PTHR22916:SF3">
    <property type="entry name" value="UDP-GLCNAC:BETAGAL BETA-1,3-N-ACETYLGLUCOSAMINYLTRANSFERASE-LIKE PROTEIN 1"/>
    <property type="match status" value="1"/>
</dbReference>
<dbReference type="CDD" id="cd00761">
    <property type="entry name" value="Glyco_tranf_GTA_type"/>
    <property type="match status" value="1"/>
</dbReference>
<dbReference type="PANTHER" id="PTHR22916">
    <property type="entry name" value="GLYCOSYLTRANSFERASE"/>
    <property type="match status" value="1"/>
</dbReference>
<keyword evidence="2" id="KW-0808">Transferase</keyword>
<protein>
    <submittedName>
        <fullName evidence="2">Glycosyl transferase</fullName>
    </submittedName>
</protein>
<name>A0A1X1KRY3_STRMT</name>
<dbReference type="RefSeq" id="WP_084928826.1">
    <property type="nucleotide sequence ID" value="NZ_NCVM01000027.1"/>
</dbReference>
<reference evidence="2 3" key="1">
    <citation type="journal article" date="2016" name="Eur. J. Clin. Microbiol. Infect. Dis.">
        <title>Whole genome sequencing as a tool for phylogenetic analysis of clinical strains of Mitis group streptococci.</title>
        <authorList>
            <person name="Rasmussen L.H."/>
            <person name="Dargis R."/>
            <person name="Hojholt K."/>
            <person name="Christensen J.J."/>
            <person name="Skovgaard O."/>
            <person name="Justesen U.S."/>
            <person name="Rosenvinge F.S."/>
            <person name="Moser C."/>
            <person name="Lukjancenko O."/>
            <person name="Rasmussen S."/>
            <person name="Nielsen X.C."/>
        </authorList>
    </citation>
    <scope>NUCLEOTIDE SEQUENCE [LARGE SCALE GENOMIC DNA]</scope>
    <source>
        <strain evidence="2 3">B_5756_13</strain>
    </source>
</reference>
<organism evidence="2 3">
    <name type="scientific">Streptococcus mitis</name>
    <dbReference type="NCBI Taxonomy" id="28037"/>
    <lineage>
        <taxon>Bacteria</taxon>
        <taxon>Bacillati</taxon>
        <taxon>Bacillota</taxon>
        <taxon>Bacilli</taxon>
        <taxon>Lactobacillales</taxon>
        <taxon>Streptococcaceae</taxon>
        <taxon>Streptococcus</taxon>
        <taxon>Streptococcus mitis group</taxon>
    </lineage>
</organism>
<dbReference type="EMBL" id="NCVM01000027">
    <property type="protein sequence ID" value="ORP02201.1"/>
    <property type="molecule type" value="Genomic_DNA"/>
</dbReference>
<dbReference type="SUPFAM" id="SSF53448">
    <property type="entry name" value="Nucleotide-diphospho-sugar transferases"/>
    <property type="match status" value="1"/>
</dbReference>
<dbReference type="Gene3D" id="3.90.550.10">
    <property type="entry name" value="Spore Coat Polysaccharide Biosynthesis Protein SpsA, Chain A"/>
    <property type="match status" value="1"/>
</dbReference>
<evidence type="ECO:0000313" key="2">
    <source>
        <dbReference type="EMBL" id="ORP02201.1"/>
    </source>
</evidence>
<dbReference type="AlphaFoldDB" id="A0A1X1KRY3"/>
<dbReference type="Proteomes" id="UP000193388">
    <property type="component" value="Unassembled WGS sequence"/>
</dbReference>
<evidence type="ECO:0000259" key="1">
    <source>
        <dbReference type="Pfam" id="PF00535"/>
    </source>
</evidence>
<evidence type="ECO:0000313" key="3">
    <source>
        <dbReference type="Proteomes" id="UP000193388"/>
    </source>
</evidence>
<gene>
    <name evidence="2" type="ORF">B7693_08805</name>
</gene>
<dbReference type="InterPro" id="IPR029044">
    <property type="entry name" value="Nucleotide-diphossugar_trans"/>
</dbReference>
<accession>A0A1X1KRY3</accession>
<proteinExistence type="predicted"/>
<sequence length="294" mass="34509">MEKIAIIVPIYNVENYLKECLDSIRNQTYKNFICIMINDGSTDSSKEIAETYLVDDRFVLINQENQGLSGARNRGIEFLLKNTEKEYSIDFVSFVDSDDVVSPNFLEELIKHIDNDVDIIEANITDIIENAQPVFLSSNVDEFIIETTEAKLMNTLNHGIRVSIFPRLIRLRLLSLNFFPKGKIYEDLAVMPELISLSKKWKKIPNELYGYRIRQNSITTAKFSKKKLVIFSILKHFKKYYKNHSKEIRVLVEKICIDHLRWHKTTSIPKWHFVKIKFKYHILKSRVKLKLGLF</sequence>